<dbReference type="PANTHER" id="PTHR11362:SF82">
    <property type="entry name" value="PHOSPHATIDYLETHANOLAMINE-BINDING PROTEIN 4"/>
    <property type="match status" value="1"/>
</dbReference>
<protein>
    <submittedName>
        <fullName evidence="1">Mitochondrial 54S ribosomal protein YmL35</fullName>
    </submittedName>
</protein>
<dbReference type="InterPro" id="IPR035810">
    <property type="entry name" value="PEBP_euk"/>
</dbReference>
<dbReference type="CDD" id="cd00866">
    <property type="entry name" value="PEBP_euk"/>
    <property type="match status" value="1"/>
</dbReference>
<dbReference type="Pfam" id="PF01161">
    <property type="entry name" value="PBP"/>
    <property type="match status" value="1"/>
</dbReference>
<keyword evidence="1" id="KW-0689">Ribosomal protein</keyword>
<name>A0A9W7XK28_9FUNG</name>
<dbReference type="AlphaFoldDB" id="A0A9W7XK28"/>
<dbReference type="GO" id="GO:0005840">
    <property type="term" value="C:ribosome"/>
    <property type="evidence" value="ECO:0007669"/>
    <property type="project" value="UniProtKB-KW"/>
</dbReference>
<reference evidence="1" key="1">
    <citation type="submission" date="2022-07" db="EMBL/GenBank/DDBJ databases">
        <title>Phylogenomic reconstructions and comparative analyses of Kickxellomycotina fungi.</title>
        <authorList>
            <person name="Reynolds N.K."/>
            <person name="Stajich J.E."/>
            <person name="Barry K."/>
            <person name="Grigoriev I.V."/>
            <person name="Crous P."/>
            <person name="Smith M.E."/>
        </authorList>
    </citation>
    <scope>NUCLEOTIDE SEQUENCE</scope>
    <source>
        <strain evidence="1">NBRC 105413</strain>
    </source>
</reference>
<keyword evidence="1" id="KW-0687">Ribonucleoprotein</keyword>
<accession>A0A9W7XK28</accession>
<dbReference type="SUPFAM" id="SSF49777">
    <property type="entry name" value="PEBP-like"/>
    <property type="match status" value="1"/>
</dbReference>
<dbReference type="InterPro" id="IPR008914">
    <property type="entry name" value="PEBP"/>
</dbReference>
<dbReference type="InterPro" id="IPR036610">
    <property type="entry name" value="PEBP-like_sf"/>
</dbReference>
<dbReference type="Gene3D" id="3.90.280.10">
    <property type="entry name" value="PEBP-like"/>
    <property type="match status" value="1"/>
</dbReference>
<organism evidence="1 2">
    <name type="scientific">Coemansia asiatica</name>
    <dbReference type="NCBI Taxonomy" id="1052880"/>
    <lineage>
        <taxon>Eukaryota</taxon>
        <taxon>Fungi</taxon>
        <taxon>Fungi incertae sedis</taxon>
        <taxon>Zoopagomycota</taxon>
        <taxon>Kickxellomycotina</taxon>
        <taxon>Kickxellomycetes</taxon>
        <taxon>Kickxellales</taxon>
        <taxon>Kickxellaceae</taxon>
        <taxon>Coemansia</taxon>
    </lineage>
</organism>
<comment type="caution">
    <text evidence="1">The sequence shown here is derived from an EMBL/GenBank/DDBJ whole genome shotgun (WGS) entry which is preliminary data.</text>
</comment>
<dbReference type="EMBL" id="JANBOH010000140">
    <property type="protein sequence ID" value="KAJ1644818.1"/>
    <property type="molecule type" value="Genomic_DNA"/>
</dbReference>
<gene>
    <name evidence="1" type="primary">MRPL35</name>
    <name evidence="1" type="ORF">LPJ64_003542</name>
</gene>
<sequence length="349" mass="39326">MNTAARMFSLGRLGRQQLRANTLKLRLQSTYTRPATGVNLAYDEALKILDAYKAKKTAEAEAAAESLKRAQDSGGSAEKISELKKKWFDLAVESEIKDSEVLWNARNGKFDLSRPVYQYLKEKAWLARPLEVLMQRLLQMFVLPDLLDPRVVGTPESQLNIAMSGESSIEPGIVIDPSKAREQLDIELVTFHEDTRLHTLVMVDLDEPFEQQQTFREQFHWVVTNLPFSMNQISADISAGNVLLPYIPPHPAKGTPAHRYAVVALEQPENGQQRIDVAEVSRDMVLRDLVAQHGLRTVGISFFRASWNESVDSVYREVLNMPPPSYGPMPVPDTTIGPDGRKINIYEHC</sequence>
<dbReference type="PANTHER" id="PTHR11362">
    <property type="entry name" value="PHOSPHATIDYLETHANOLAMINE-BINDING PROTEIN"/>
    <property type="match status" value="1"/>
</dbReference>
<dbReference type="Gene3D" id="1.20.58.1180">
    <property type="match status" value="1"/>
</dbReference>
<evidence type="ECO:0000313" key="2">
    <source>
        <dbReference type="Proteomes" id="UP001145021"/>
    </source>
</evidence>
<keyword evidence="2" id="KW-1185">Reference proteome</keyword>
<proteinExistence type="predicted"/>
<evidence type="ECO:0000313" key="1">
    <source>
        <dbReference type="EMBL" id="KAJ1644818.1"/>
    </source>
</evidence>
<dbReference type="Proteomes" id="UP001145021">
    <property type="component" value="Unassembled WGS sequence"/>
</dbReference>